<organism evidence="1 2">
    <name type="scientific">Oxytricha trifallax</name>
    <dbReference type="NCBI Taxonomy" id="1172189"/>
    <lineage>
        <taxon>Eukaryota</taxon>
        <taxon>Sar</taxon>
        <taxon>Alveolata</taxon>
        <taxon>Ciliophora</taxon>
        <taxon>Intramacronucleata</taxon>
        <taxon>Spirotrichea</taxon>
        <taxon>Stichotrichia</taxon>
        <taxon>Sporadotrichida</taxon>
        <taxon>Oxytrichidae</taxon>
        <taxon>Oxytrichinae</taxon>
        <taxon>Oxytricha</taxon>
    </lineage>
</organism>
<reference evidence="2" key="1">
    <citation type="journal article" date="2014" name="Cell">
        <title>The Architecture of a Scrambled Genome Reveals Massive Levels of Genomic Rearrangement during Development.</title>
        <authorList>
            <person name="Chen X."/>
            <person name="Bracht J.R."/>
            <person name="Goldman A.D."/>
            <person name="Dolzhenko E."/>
            <person name="Clay D.M."/>
            <person name="Swart E.C."/>
            <person name="Perlman D.H."/>
            <person name="Doak T.G."/>
            <person name="Stuart A."/>
            <person name="Amemiya C.T."/>
            <person name="Sebra R.P."/>
            <person name="Landweber L.F."/>
        </authorList>
    </citation>
    <scope>NUCLEOTIDE SEQUENCE [LARGE SCALE GENOMIC DNA]</scope>
    <source>
        <strain evidence="2">JRB310</strain>
    </source>
</reference>
<protein>
    <submittedName>
        <fullName evidence="1">Uncharacterized protein</fullName>
    </submittedName>
</protein>
<dbReference type="Proteomes" id="UP000053232">
    <property type="component" value="Unassembled WGS sequence"/>
</dbReference>
<proteinExistence type="predicted"/>
<evidence type="ECO:0000313" key="2">
    <source>
        <dbReference type="Proteomes" id="UP000053232"/>
    </source>
</evidence>
<name>A0A073IBS8_9SPIT</name>
<gene>
    <name evidence="1" type="ORF">OXYTRIMIC_328</name>
</gene>
<accession>A0A073IBS8</accession>
<comment type="caution">
    <text evidence="1">The sequence shown here is derived from an EMBL/GenBank/DDBJ whole genome shotgun (WGS) entry which is preliminary data.</text>
</comment>
<evidence type="ECO:0000313" key="1">
    <source>
        <dbReference type="EMBL" id="KEJ82867.1"/>
    </source>
</evidence>
<keyword evidence="2" id="KW-1185">Reference proteome</keyword>
<dbReference type="AlphaFoldDB" id="A0A073IBS8"/>
<sequence length="136" mass="15607">MKQIAEDSIQFDTSKLSNILNSNKQIISNCLAKKNLATVLNELVKKYFPSLKQVQQPQQEKECHWNHYFNSPGNQKEIDIFNYQVLDELKIVCFSQEFGQSFKLPNDILVGSTQAKIYLGGAEIFKILEVEVYSLS</sequence>
<dbReference type="EMBL" id="ARYC01002712">
    <property type="protein sequence ID" value="KEJ82867.1"/>
    <property type="molecule type" value="Genomic_DNA"/>
</dbReference>